<dbReference type="InterPro" id="IPR027417">
    <property type="entry name" value="P-loop_NTPase"/>
</dbReference>
<dbReference type="GO" id="GO:0016787">
    <property type="term" value="F:hydrolase activity"/>
    <property type="evidence" value="ECO:0007669"/>
    <property type="project" value="UniProtKB-KW"/>
</dbReference>
<keyword evidence="3 8" id="KW-0347">Helicase</keyword>
<evidence type="ECO:0000256" key="1">
    <source>
        <dbReference type="ARBA" id="ARBA00022741"/>
    </source>
</evidence>
<evidence type="ECO:0000259" key="6">
    <source>
        <dbReference type="Pfam" id="PF08378"/>
    </source>
</evidence>
<dbReference type="SUPFAM" id="SSF52540">
    <property type="entry name" value="P-loop containing nucleoside triphosphate hydrolases"/>
    <property type="match status" value="1"/>
</dbReference>
<dbReference type="Proteomes" id="UP000199561">
    <property type="component" value="Unassembled WGS sequence"/>
</dbReference>
<dbReference type="EMBL" id="FOUF01000005">
    <property type="protein sequence ID" value="SFM06583.1"/>
    <property type="molecule type" value="Genomic_DNA"/>
</dbReference>
<name>A0A1I4MUB6_9PROT</name>
<gene>
    <name evidence="8" type="ORF">SAMN05421880_10589</name>
</gene>
<keyword evidence="1" id="KW-0547">Nucleotide-binding</keyword>
<dbReference type="AlphaFoldDB" id="A0A1I4MUB6"/>
<accession>A0A1I4MUB6</accession>
<feature type="domain" description="UvrD-like helicase C-terminal" evidence="7">
    <location>
        <begin position="152"/>
        <end position="211"/>
    </location>
</feature>
<sequence>MTSGEKRFAQRLEAKLEDDYLCWYDVPIGQSMRHPDFIVLHPRRGLLILEVKDWKLDTIQSINNAWVTLLTYDGVKQRSNPLEQARQYAQAVANSLQKDCQLVFSSGQLRGQLLFPWSYGVILYRNWHPAGKTVRNALVTAGIPFSWKNDIQFNAQQDTVKLLTFHSSKGLEFPLVAIPDANMQAEEEKQDEEACLLYVAMNRATQELIVLNSAS</sequence>
<dbReference type="STRING" id="52442.SAMN05421880_10589"/>
<dbReference type="GO" id="GO:0003677">
    <property type="term" value="F:DNA binding"/>
    <property type="evidence" value="ECO:0007669"/>
    <property type="project" value="InterPro"/>
</dbReference>
<dbReference type="Pfam" id="PF08378">
    <property type="entry name" value="NERD"/>
    <property type="match status" value="1"/>
</dbReference>
<dbReference type="InterPro" id="IPR000212">
    <property type="entry name" value="DNA_helicase_UvrD/REP"/>
</dbReference>
<dbReference type="Pfam" id="PF13361">
    <property type="entry name" value="UvrD_C"/>
    <property type="match status" value="1"/>
</dbReference>
<evidence type="ECO:0000256" key="2">
    <source>
        <dbReference type="ARBA" id="ARBA00022801"/>
    </source>
</evidence>
<reference evidence="8 9" key="1">
    <citation type="submission" date="2016-10" db="EMBL/GenBank/DDBJ databases">
        <authorList>
            <person name="de Groot N.N."/>
        </authorList>
    </citation>
    <scope>NUCLEOTIDE SEQUENCE [LARGE SCALE GENOMIC DNA]</scope>
    <source>
        <strain evidence="8 9">Nm146</strain>
    </source>
</reference>
<dbReference type="InterPro" id="IPR014017">
    <property type="entry name" value="DNA_helicase_UvrD-like_C"/>
</dbReference>
<evidence type="ECO:0000259" key="7">
    <source>
        <dbReference type="Pfam" id="PF13361"/>
    </source>
</evidence>
<dbReference type="PANTHER" id="PTHR11070">
    <property type="entry name" value="UVRD / RECB / PCRA DNA HELICASE FAMILY MEMBER"/>
    <property type="match status" value="1"/>
</dbReference>
<dbReference type="GO" id="GO:0043138">
    <property type="term" value="F:3'-5' DNA helicase activity"/>
    <property type="evidence" value="ECO:0007669"/>
    <property type="project" value="TreeGrafter"/>
</dbReference>
<dbReference type="Gene3D" id="3.40.50.300">
    <property type="entry name" value="P-loop containing nucleotide triphosphate hydrolases"/>
    <property type="match status" value="1"/>
</dbReference>
<protein>
    <recommendedName>
        <fullName evidence="5">DNA 3'-5' helicase II</fullName>
    </recommendedName>
</protein>
<evidence type="ECO:0000313" key="9">
    <source>
        <dbReference type="Proteomes" id="UP000199561"/>
    </source>
</evidence>
<proteinExistence type="predicted"/>
<keyword evidence="2" id="KW-0378">Hydrolase</keyword>
<keyword evidence="4" id="KW-0067">ATP-binding</keyword>
<evidence type="ECO:0000313" key="8">
    <source>
        <dbReference type="EMBL" id="SFM06583.1"/>
    </source>
</evidence>
<feature type="domain" description="NERD" evidence="6">
    <location>
        <begin position="3"/>
        <end position="97"/>
    </location>
</feature>
<dbReference type="PANTHER" id="PTHR11070:SF2">
    <property type="entry name" value="ATP-DEPENDENT DNA HELICASE SRS2"/>
    <property type="match status" value="1"/>
</dbReference>
<dbReference type="GO" id="GO:0005829">
    <property type="term" value="C:cytosol"/>
    <property type="evidence" value="ECO:0007669"/>
    <property type="project" value="TreeGrafter"/>
</dbReference>
<evidence type="ECO:0000256" key="3">
    <source>
        <dbReference type="ARBA" id="ARBA00022806"/>
    </source>
</evidence>
<evidence type="ECO:0000256" key="5">
    <source>
        <dbReference type="ARBA" id="ARBA00034923"/>
    </source>
</evidence>
<organism evidence="8 9">
    <name type="scientific">Nitrosomonas nitrosa</name>
    <dbReference type="NCBI Taxonomy" id="52442"/>
    <lineage>
        <taxon>Bacteria</taxon>
        <taxon>Pseudomonadati</taxon>
        <taxon>Pseudomonadota</taxon>
        <taxon>Betaproteobacteria</taxon>
        <taxon>Nitrosomonadales</taxon>
        <taxon>Nitrosomonadaceae</taxon>
        <taxon>Nitrosomonas</taxon>
    </lineage>
</organism>
<dbReference type="InterPro" id="IPR011528">
    <property type="entry name" value="NERD"/>
</dbReference>
<dbReference type="GO" id="GO:0000725">
    <property type="term" value="P:recombinational repair"/>
    <property type="evidence" value="ECO:0007669"/>
    <property type="project" value="TreeGrafter"/>
</dbReference>
<keyword evidence="9" id="KW-1185">Reference proteome</keyword>
<evidence type="ECO:0000256" key="4">
    <source>
        <dbReference type="ARBA" id="ARBA00022840"/>
    </source>
</evidence>
<dbReference type="GO" id="GO:0005524">
    <property type="term" value="F:ATP binding"/>
    <property type="evidence" value="ECO:0007669"/>
    <property type="project" value="UniProtKB-KW"/>
</dbReference>